<dbReference type="GeneID" id="59353089"/>
<feature type="compositionally biased region" description="Basic and acidic residues" evidence="1">
    <location>
        <begin position="66"/>
        <end position="75"/>
    </location>
</feature>
<gene>
    <name evidence="2" type="ORF">MIND_01418200</name>
</gene>
<feature type="compositionally biased region" description="Basic and acidic residues" evidence="1">
    <location>
        <begin position="199"/>
        <end position="220"/>
    </location>
</feature>
<reference evidence="2" key="1">
    <citation type="submission" date="2020-05" db="EMBL/GenBank/DDBJ databases">
        <title>Mycena genomes resolve the evolution of fungal bioluminescence.</title>
        <authorList>
            <person name="Tsai I.J."/>
        </authorList>
    </citation>
    <scope>NUCLEOTIDE SEQUENCE</scope>
    <source>
        <strain evidence="2">171206Taipei</strain>
    </source>
</reference>
<evidence type="ECO:0000313" key="3">
    <source>
        <dbReference type="Proteomes" id="UP000636479"/>
    </source>
</evidence>
<evidence type="ECO:0000256" key="1">
    <source>
        <dbReference type="SAM" id="MobiDB-lite"/>
    </source>
</evidence>
<dbReference type="OrthoDB" id="2755811at2759"/>
<sequence>MTSREGRPKRPTSDNRPGELLKAASQKRRSPAEIKADKLKKEAAKEAKEARALAKKKKQVEGAAATERRVREQDRVLLTSSNRPDLAQKHQDLLAIQAAAKPTTANEEEDEMELHLDTDPEAEQASDSPSQDDENWPTVSTQAHQNSGPVITNSDSDDGGEYIDEGGENSNSNGSSDDDEAELDRRIASLQARKKKKKAAVEKEPAKKKGVSKPKEKAALRGEINAASQPTSAAKRKVAPASGNEFDGPSAKKTKSSLGGVSRNWRQVTALVKPPAAAATAWDRTIDRTVRATSTTSASSGAALDGETLDRFDDEAETLEDGVQATQRATVGAKTSQMGIVLHQKTLTVDDDIDDDAHERGRKPKYRLSDLPFHTQEHRALFKQRVVADVIDWAGCLAQPFAAAAHPDFKKIVKEAYEAVFSSDPESPFAITKAVYGVVSGALYTWRSELGKEALAIAGDILHEVPNDENGKPITLVPITPDIVAERAKNYLKNADFLYAGGAAHTGSYRSRFILEPLGRQHIRLAIQPRTDPNYGFPAGALALCAAAAQRALELWETGKLIQTMDDGHGKDKKLLFSGVDWTNTTTKYYNGIVQNLKSVQKQHLILDMAAPYTSLKRRAAADLLEASSRKTYSSAPQDPRQHIDVSDDEPEGDYTVGGN</sequence>
<feature type="compositionally biased region" description="Polar residues" evidence="1">
    <location>
        <begin position="137"/>
        <end position="154"/>
    </location>
</feature>
<dbReference type="AlphaFoldDB" id="A0A8H6RYS0"/>
<feature type="compositionally biased region" description="Acidic residues" evidence="1">
    <location>
        <begin position="155"/>
        <end position="167"/>
    </location>
</feature>
<dbReference type="Proteomes" id="UP000636479">
    <property type="component" value="Unassembled WGS sequence"/>
</dbReference>
<organism evidence="2 3">
    <name type="scientific">Mycena indigotica</name>
    <dbReference type="NCBI Taxonomy" id="2126181"/>
    <lineage>
        <taxon>Eukaryota</taxon>
        <taxon>Fungi</taxon>
        <taxon>Dikarya</taxon>
        <taxon>Basidiomycota</taxon>
        <taxon>Agaricomycotina</taxon>
        <taxon>Agaricomycetes</taxon>
        <taxon>Agaricomycetidae</taxon>
        <taxon>Agaricales</taxon>
        <taxon>Marasmiineae</taxon>
        <taxon>Mycenaceae</taxon>
        <taxon>Mycena</taxon>
    </lineage>
</organism>
<dbReference type="RefSeq" id="XP_037212954.1">
    <property type="nucleotide sequence ID" value="XM_037370573.1"/>
</dbReference>
<comment type="caution">
    <text evidence="2">The sequence shown here is derived from an EMBL/GenBank/DDBJ whole genome shotgun (WGS) entry which is preliminary data.</text>
</comment>
<feature type="region of interest" description="Disordered" evidence="1">
    <location>
        <begin position="628"/>
        <end position="660"/>
    </location>
</feature>
<feature type="compositionally biased region" description="Basic and acidic residues" evidence="1">
    <location>
        <begin position="30"/>
        <end position="52"/>
    </location>
</feature>
<dbReference type="EMBL" id="JACAZF010000019">
    <property type="protein sequence ID" value="KAF7288732.1"/>
    <property type="molecule type" value="Genomic_DNA"/>
</dbReference>
<keyword evidence="3" id="KW-1185">Reference proteome</keyword>
<feature type="compositionally biased region" description="Acidic residues" evidence="1">
    <location>
        <begin position="119"/>
        <end position="135"/>
    </location>
</feature>
<name>A0A8H6RYS0_9AGAR</name>
<accession>A0A8H6RYS0</accession>
<feature type="region of interest" description="Disordered" evidence="1">
    <location>
        <begin position="1"/>
        <end position="260"/>
    </location>
</feature>
<evidence type="ECO:0000313" key="2">
    <source>
        <dbReference type="EMBL" id="KAF7288732.1"/>
    </source>
</evidence>
<feature type="compositionally biased region" description="Basic and acidic residues" evidence="1">
    <location>
        <begin position="1"/>
        <end position="19"/>
    </location>
</feature>
<protein>
    <submittedName>
        <fullName evidence="2">Uncharacterized protein</fullName>
    </submittedName>
</protein>
<proteinExistence type="predicted"/>